<feature type="domain" description="XPC-binding" evidence="1">
    <location>
        <begin position="15"/>
        <end position="53"/>
    </location>
</feature>
<dbReference type="GO" id="GO:0043161">
    <property type="term" value="P:proteasome-mediated ubiquitin-dependent protein catabolic process"/>
    <property type="evidence" value="ECO:0007669"/>
    <property type="project" value="InterPro"/>
</dbReference>
<keyword evidence="3" id="KW-1185">Reference proteome</keyword>
<dbReference type="AlphaFoldDB" id="A0A183S9G2"/>
<evidence type="ECO:0000259" key="1">
    <source>
        <dbReference type="Pfam" id="PF09280"/>
    </source>
</evidence>
<protein>
    <submittedName>
        <fullName evidence="4">XPC-binding domain-containing protein</fullName>
    </submittedName>
</protein>
<sequence length="72" mass="8213">MISSTQPQSWPPLESFQQMRALVQANPEILPTLIKQLGASYPKLLQVRSRYLQNLMCCQVSQLAWCYGVLSE</sequence>
<name>A0A183S9G2_SCHSO</name>
<evidence type="ECO:0000313" key="3">
    <source>
        <dbReference type="Proteomes" id="UP000275846"/>
    </source>
</evidence>
<dbReference type="InterPro" id="IPR015360">
    <property type="entry name" value="XPC-bd"/>
</dbReference>
<dbReference type="SUPFAM" id="SSF101238">
    <property type="entry name" value="XPC-binding domain"/>
    <property type="match status" value="1"/>
</dbReference>
<reference evidence="2 3" key="2">
    <citation type="submission" date="2018-11" db="EMBL/GenBank/DDBJ databases">
        <authorList>
            <consortium name="Pathogen Informatics"/>
        </authorList>
    </citation>
    <scope>NUCLEOTIDE SEQUENCE [LARGE SCALE GENOMIC DNA]</scope>
    <source>
        <strain evidence="2 3">NST_G2</strain>
    </source>
</reference>
<reference evidence="4" key="1">
    <citation type="submission" date="2016-06" db="UniProtKB">
        <authorList>
            <consortium name="WormBaseParasite"/>
        </authorList>
    </citation>
    <scope>IDENTIFICATION</scope>
</reference>
<dbReference type="EMBL" id="UYSU01000908">
    <property type="protein sequence ID" value="VDL86372.1"/>
    <property type="molecule type" value="Genomic_DNA"/>
</dbReference>
<dbReference type="InterPro" id="IPR036353">
    <property type="entry name" value="XPC-bd_sf"/>
</dbReference>
<gene>
    <name evidence="2" type="ORF">SSLN_LOCUS860</name>
</gene>
<dbReference type="Pfam" id="PF09280">
    <property type="entry name" value="XPC-binding"/>
    <property type="match status" value="1"/>
</dbReference>
<dbReference type="WBParaSite" id="SSLN_0000089501-mRNA-1">
    <property type="protein sequence ID" value="SSLN_0000089501-mRNA-1"/>
    <property type="gene ID" value="SSLN_0000089501"/>
</dbReference>
<proteinExistence type="predicted"/>
<dbReference type="OrthoDB" id="419317at2759"/>
<evidence type="ECO:0000313" key="4">
    <source>
        <dbReference type="WBParaSite" id="SSLN_0000089501-mRNA-1"/>
    </source>
</evidence>
<dbReference type="Gene3D" id="1.10.10.540">
    <property type="entry name" value="XPC-binding domain"/>
    <property type="match status" value="1"/>
</dbReference>
<evidence type="ECO:0000313" key="2">
    <source>
        <dbReference type="EMBL" id="VDL86372.1"/>
    </source>
</evidence>
<organism evidence="4">
    <name type="scientific">Schistocephalus solidus</name>
    <name type="common">Tapeworm</name>
    <dbReference type="NCBI Taxonomy" id="70667"/>
    <lineage>
        <taxon>Eukaryota</taxon>
        <taxon>Metazoa</taxon>
        <taxon>Spiralia</taxon>
        <taxon>Lophotrochozoa</taxon>
        <taxon>Platyhelminthes</taxon>
        <taxon>Cestoda</taxon>
        <taxon>Eucestoda</taxon>
        <taxon>Diphyllobothriidea</taxon>
        <taxon>Diphyllobothriidae</taxon>
        <taxon>Schistocephalus</taxon>
    </lineage>
</organism>
<dbReference type="GO" id="GO:0003684">
    <property type="term" value="F:damaged DNA binding"/>
    <property type="evidence" value="ECO:0007669"/>
    <property type="project" value="InterPro"/>
</dbReference>
<accession>A0A183S9G2</accession>
<dbReference type="Proteomes" id="UP000275846">
    <property type="component" value="Unassembled WGS sequence"/>
</dbReference>
<dbReference type="GO" id="GO:0006289">
    <property type="term" value="P:nucleotide-excision repair"/>
    <property type="evidence" value="ECO:0007669"/>
    <property type="project" value="InterPro"/>
</dbReference>